<protein>
    <submittedName>
        <fullName evidence="5">4-hydroxy-2-oxoheptanedioate aldolase</fullName>
    </submittedName>
</protein>
<gene>
    <name evidence="5" type="ORF">SAMN04490239_6355</name>
</gene>
<evidence type="ECO:0000313" key="6">
    <source>
        <dbReference type="Proteomes" id="UP000183561"/>
    </source>
</evidence>
<dbReference type="InterPro" id="IPR015813">
    <property type="entry name" value="Pyrv/PenolPyrv_kinase-like_dom"/>
</dbReference>
<dbReference type="InterPro" id="IPR050251">
    <property type="entry name" value="HpcH-HpaI_aldolase"/>
</dbReference>
<dbReference type="Pfam" id="PF03328">
    <property type="entry name" value="HpcH_HpaI"/>
    <property type="match status" value="1"/>
</dbReference>
<dbReference type="PANTHER" id="PTHR30502">
    <property type="entry name" value="2-KETO-3-DEOXY-L-RHAMNONATE ALDOLASE"/>
    <property type="match status" value="1"/>
</dbReference>
<dbReference type="InterPro" id="IPR005000">
    <property type="entry name" value="Aldolase/citrate-lyase_domain"/>
</dbReference>
<dbReference type="InterPro" id="IPR040442">
    <property type="entry name" value="Pyrv_kinase-like_dom_sf"/>
</dbReference>
<dbReference type="GO" id="GO:0016832">
    <property type="term" value="F:aldehyde-lyase activity"/>
    <property type="evidence" value="ECO:0007669"/>
    <property type="project" value="TreeGrafter"/>
</dbReference>
<proteinExistence type="inferred from homology"/>
<dbReference type="AlphaFoldDB" id="A0A1H4X423"/>
<dbReference type="GO" id="GO:0046872">
    <property type="term" value="F:metal ion binding"/>
    <property type="evidence" value="ECO:0007669"/>
    <property type="project" value="UniProtKB-KW"/>
</dbReference>
<evidence type="ECO:0000256" key="1">
    <source>
        <dbReference type="ARBA" id="ARBA00005568"/>
    </source>
</evidence>
<dbReference type="SUPFAM" id="SSF51621">
    <property type="entry name" value="Phosphoenolpyruvate/pyruvate domain"/>
    <property type="match status" value="1"/>
</dbReference>
<keyword evidence="3" id="KW-0456">Lyase</keyword>
<dbReference type="PANTHER" id="PTHR30502:SF0">
    <property type="entry name" value="PHOSPHOENOLPYRUVATE CARBOXYLASE FAMILY PROTEIN"/>
    <property type="match status" value="1"/>
</dbReference>
<dbReference type="Proteomes" id="UP000183561">
    <property type="component" value="Unassembled WGS sequence"/>
</dbReference>
<evidence type="ECO:0000256" key="2">
    <source>
        <dbReference type="ARBA" id="ARBA00022723"/>
    </source>
</evidence>
<dbReference type="EMBL" id="FNSV01000005">
    <property type="protein sequence ID" value="SED00329.1"/>
    <property type="molecule type" value="Genomic_DNA"/>
</dbReference>
<dbReference type="GO" id="GO:0005737">
    <property type="term" value="C:cytoplasm"/>
    <property type="evidence" value="ECO:0007669"/>
    <property type="project" value="TreeGrafter"/>
</dbReference>
<organism evidence="5 6">
    <name type="scientific">Rhodococcus koreensis</name>
    <dbReference type="NCBI Taxonomy" id="99653"/>
    <lineage>
        <taxon>Bacteria</taxon>
        <taxon>Bacillati</taxon>
        <taxon>Actinomycetota</taxon>
        <taxon>Actinomycetes</taxon>
        <taxon>Mycobacteriales</taxon>
        <taxon>Nocardiaceae</taxon>
        <taxon>Rhodococcus</taxon>
    </lineage>
</organism>
<evidence type="ECO:0000313" key="5">
    <source>
        <dbReference type="EMBL" id="SED00329.1"/>
    </source>
</evidence>
<comment type="similarity">
    <text evidence="1">Belongs to the HpcH/HpaI aldolase family.</text>
</comment>
<sequence length="247" mass="25500">MTSTSTAPSLGAWLTLDSVFAAELMVRTGFDWAVIDLQHGALGTDSVVPLLSAVQGAGVEAWVRTQATNYAQANWALDMGADVVVVPQIGSAAQAREAVGFCRYAPEGHRSWGPVRAALRPASAPRQRVYLMIEDTNGLAEAEAICATPGLDGILIGTADLTLSLAGSASDVLGGAVFDAVRTIVEACTRHGLDVAAYGGSQEMTTACAENGIRTVALAADYELLHEGAQAALALARGTFAAEGVRL</sequence>
<evidence type="ECO:0000259" key="4">
    <source>
        <dbReference type="Pfam" id="PF03328"/>
    </source>
</evidence>
<feature type="domain" description="HpcH/HpaI aldolase/citrate lyase" evidence="4">
    <location>
        <begin position="11"/>
        <end position="224"/>
    </location>
</feature>
<keyword evidence="6" id="KW-1185">Reference proteome</keyword>
<keyword evidence="2" id="KW-0479">Metal-binding</keyword>
<accession>A0A1H4X423</accession>
<reference evidence="6" key="1">
    <citation type="submission" date="2016-10" db="EMBL/GenBank/DDBJ databases">
        <authorList>
            <person name="Varghese N."/>
            <person name="Submissions S."/>
        </authorList>
    </citation>
    <scope>NUCLEOTIDE SEQUENCE [LARGE SCALE GENOMIC DNA]</scope>
    <source>
        <strain evidence="6">DSM 44498</strain>
    </source>
</reference>
<dbReference type="RefSeq" id="WP_241031347.1">
    <property type="nucleotide sequence ID" value="NZ_CP070609.1"/>
</dbReference>
<name>A0A1H4X423_9NOCA</name>
<dbReference type="Gene3D" id="3.20.20.60">
    <property type="entry name" value="Phosphoenolpyruvate-binding domains"/>
    <property type="match status" value="1"/>
</dbReference>
<evidence type="ECO:0000256" key="3">
    <source>
        <dbReference type="ARBA" id="ARBA00023239"/>
    </source>
</evidence>